<organism evidence="2 3">
    <name type="scientific">Mya arenaria</name>
    <name type="common">Soft-shell clam</name>
    <dbReference type="NCBI Taxonomy" id="6604"/>
    <lineage>
        <taxon>Eukaryota</taxon>
        <taxon>Metazoa</taxon>
        <taxon>Spiralia</taxon>
        <taxon>Lophotrochozoa</taxon>
        <taxon>Mollusca</taxon>
        <taxon>Bivalvia</taxon>
        <taxon>Autobranchia</taxon>
        <taxon>Heteroconchia</taxon>
        <taxon>Euheterodonta</taxon>
        <taxon>Imparidentia</taxon>
        <taxon>Neoheterodontei</taxon>
        <taxon>Myida</taxon>
        <taxon>Myoidea</taxon>
        <taxon>Myidae</taxon>
        <taxon>Mya</taxon>
    </lineage>
</organism>
<feature type="signal peptide" evidence="1">
    <location>
        <begin position="1"/>
        <end position="21"/>
    </location>
</feature>
<protein>
    <recommendedName>
        <fullName evidence="4">Secreted protein</fullName>
    </recommendedName>
</protein>
<dbReference type="EMBL" id="CP111013">
    <property type="protein sequence ID" value="WAQ95262.1"/>
    <property type="molecule type" value="Genomic_DNA"/>
</dbReference>
<evidence type="ECO:0008006" key="4">
    <source>
        <dbReference type="Google" id="ProtNLM"/>
    </source>
</evidence>
<evidence type="ECO:0000313" key="2">
    <source>
        <dbReference type="EMBL" id="WAQ95262.1"/>
    </source>
</evidence>
<evidence type="ECO:0000313" key="3">
    <source>
        <dbReference type="Proteomes" id="UP001164746"/>
    </source>
</evidence>
<name>A0ABY7DC76_MYAAR</name>
<keyword evidence="1" id="KW-0732">Signal</keyword>
<dbReference type="Proteomes" id="UP001164746">
    <property type="component" value="Chromosome 2"/>
</dbReference>
<sequence>MTSSKTLMLVVVLMSLTLTSAGRRACQMDGETKNCVDVVGRRGAESNTYKMYKIACRPRNTLSNGFFSNAHVGGCLSVSNVNVSWS</sequence>
<evidence type="ECO:0000256" key="1">
    <source>
        <dbReference type="SAM" id="SignalP"/>
    </source>
</evidence>
<feature type="chain" id="PRO_5046880399" description="Secreted protein" evidence="1">
    <location>
        <begin position="22"/>
        <end position="86"/>
    </location>
</feature>
<gene>
    <name evidence="2" type="ORF">MAR_027952</name>
</gene>
<proteinExistence type="predicted"/>
<reference evidence="2" key="1">
    <citation type="submission" date="2022-11" db="EMBL/GenBank/DDBJ databases">
        <title>Centuries of genome instability and evolution in soft-shell clam transmissible cancer (bioRxiv).</title>
        <authorList>
            <person name="Hart S.F.M."/>
            <person name="Yonemitsu M.A."/>
            <person name="Giersch R.M."/>
            <person name="Beal B.F."/>
            <person name="Arriagada G."/>
            <person name="Davis B.W."/>
            <person name="Ostrander E.A."/>
            <person name="Goff S.P."/>
            <person name="Metzger M.J."/>
        </authorList>
    </citation>
    <scope>NUCLEOTIDE SEQUENCE</scope>
    <source>
        <strain evidence="2">MELC-2E11</strain>
        <tissue evidence="2">Siphon/mantle</tissue>
    </source>
</reference>
<keyword evidence="3" id="KW-1185">Reference proteome</keyword>
<accession>A0ABY7DC76</accession>